<evidence type="ECO:0000256" key="2">
    <source>
        <dbReference type="ARBA" id="ARBA00010742"/>
    </source>
</evidence>
<feature type="domain" description="SsuA/THI5-like" evidence="4">
    <location>
        <begin position="68"/>
        <end position="277"/>
    </location>
</feature>
<evidence type="ECO:0000313" key="6">
    <source>
        <dbReference type="Proteomes" id="UP000287547"/>
    </source>
</evidence>
<organism evidence="5 6">
    <name type="scientific">Kibdelosporangium aridum</name>
    <dbReference type="NCBI Taxonomy" id="2030"/>
    <lineage>
        <taxon>Bacteria</taxon>
        <taxon>Bacillati</taxon>
        <taxon>Actinomycetota</taxon>
        <taxon>Actinomycetes</taxon>
        <taxon>Pseudonocardiales</taxon>
        <taxon>Pseudonocardiaceae</taxon>
        <taxon>Kibdelosporangium</taxon>
    </lineage>
</organism>
<proteinExistence type="inferred from homology"/>
<dbReference type="Pfam" id="PF09084">
    <property type="entry name" value="NMT1"/>
    <property type="match status" value="1"/>
</dbReference>
<comment type="subcellular location">
    <subcellularLocation>
        <location evidence="1">Periplasm</location>
    </subcellularLocation>
</comment>
<dbReference type="Proteomes" id="UP000287547">
    <property type="component" value="Unassembled WGS sequence"/>
</dbReference>
<comment type="similarity">
    <text evidence="2">Belongs to the bacterial solute-binding protein SsuA/TauA family.</text>
</comment>
<gene>
    <name evidence="5" type="ORF">DMH04_35715</name>
</gene>
<dbReference type="OrthoDB" id="8892982at2"/>
<evidence type="ECO:0000259" key="4">
    <source>
        <dbReference type="Pfam" id="PF09084"/>
    </source>
</evidence>
<comment type="caution">
    <text evidence="5">The sequence shown here is derived from an EMBL/GenBank/DDBJ whole genome shotgun (WGS) entry which is preliminary data.</text>
</comment>
<name>A0A428YZK8_KIBAR</name>
<evidence type="ECO:0000256" key="3">
    <source>
        <dbReference type="ARBA" id="ARBA00022729"/>
    </source>
</evidence>
<evidence type="ECO:0000256" key="1">
    <source>
        <dbReference type="ARBA" id="ARBA00004418"/>
    </source>
</evidence>
<dbReference type="AlphaFoldDB" id="A0A428YZK8"/>
<accession>A0A428YZK8</accession>
<dbReference type="PANTHER" id="PTHR30024">
    <property type="entry name" value="ALIPHATIC SULFONATES-BINDING PROTEIN-RELATED"/>
    <property type="match status" value="1"/>
</dbReference>
<protein>
    <submittedName>
        <fullName evidence="5">Sulfonate ABC transporter substrate-binding protein</fullName>
    </submittedName>
</protein>
<sequence>MPCCADESLRGQLHMRRKRLAVAGMAMALAAATGGCDALGESAAPSPGTTGGGLEKTTVKVAELKIIDAAPIHLAIDNGHFRAEGLNVELSMGGKGSVNIDNVIGGTIDIGLSSYPPAIMPVAKKVAELKVVTDAITTTENLFLLVVKKDGPIKSIGDLTGRKIAVSSQGGIGELALRTQLKINGVEITKEQYISMPFADMPNALKNDNVHAAIMNEPFLTQTLQNEGVTKLLSPFSGSTANFPTSGWITSKKFVDENPKTVAAFQRAMAKGVADAQQRGVVEGAVTKYVGVPPNVASLMTLPTFPSSTDATRFQRVVDLMVETGELKPDQRIDMRTMVIDQK</sequence>
<dbReference type="PANTHER" id="PTHR30024:SF47">
    <property type="entry name" value="TAURINE-BINDING PERIPLASMIC PROTEIN"/>
    <property type="match status" value="1"/>
</dbReference>
<reference evidence="5 6" key="1">
    <citation type="submission" date="2018-05" db="EMBL/GenBank/DDBJ databases">
        <title>Evolution of GPA BGCs.</title>
        <authorList>
            <person name="Waglechner N."/>
            <person name="Wright G.D."/>
        </authorList>
    </citation>
    <scope>NUCLEOTIDE SEQUENCE [LARGE SCALE GENOMIC DNA]</scope>
    <source>
        <strain evidence="5 6">A82846</strain>
    </source>
</reference>
<dbReference type="Gene3D" id="3.40.190.10">
    <property type="entry name" value="Periplasmic binding protein-like II"/>
    <property type="match status" value="2"/>
</dbReference>
<dbReference type="GO" id="GO:0042597">
    <property type="term" value="C:periplasmic space"/>
    <property type="evidence" value="ECO:0007669"/>
    <property type="project" value="UniProtKB-SubCell"/>
</dbReference>
<dbReference type="EMBL" id="QHKI01000042">
    <property type="protein sequence ID" value="RSM76996.1"/>
    <property type="molecule type" value="Genomic_DNA"/>
</dbReference>
<evidence type="ECO:0000313" key="5">
    <source>
        <dbReference type="EMBL" id="RSM76996.1"/>
    </source>
</evidence>
<dbReference type="InterPro" id="IPR015168">
    <property type="entry name" value="SsuA/THI5"/>
</dbReference>
<dbReference type="SUPFAM" id="SSF53850">
    <property type="entry name" value="Periplasmic binding protein-like II"/>
    <property type="match status" value="1"/>
</dbReference>
<keyword evidence="3" id="KW-0732">Signal</keyword>